<gene>
    <name evidence="1" type="ORF">MRB53_027871</name>
</gene>
<dbReference type="EMBL" id="CM056817">
    <property type="protein sequence ID" value="KAJ8619342.1"/>
    <property type="molecule type" value="Genomic_DNA"/>
</dbReference>
<sequence length="121" mass="13526">MPNRFDHDRTGRSGAQSIVKVLFFSFLSRNPFRNPSLRPLPSDVSQPEQQQFRHNRTGGNLVNILAEVAQSGKAQNPPYKNSCLTHLMQESLWGNAKLTVICAISPDDRCRGETLSTLIFG</sequence>
<evidence type="ECO:0000313" key="1">
    <source>
        <dbReference type="EMBL" id="KAJ8619342.1"/>
    </source>
</evidence>
<proteinExistence type="predicted"/>
<comment type="caution">
    <text evidence="1">The sequence shown here is derived from an EMBL/GenBank/DDBJ whole genome shotgun (WGS) entry which is preliminary data.</text>
</comment>
<dbReference type="Proteomes" id="UP001234297">
    <property type="component" value="Chromosome 9"/>
</dbReference>
<evidence type="ECO:0000313" key="2">
    <source>
        <dbReference type="Proteomes" id="UP001234297"/>
    </source>
</evidence>
<keyword evidence="2" id="KW-1185">Reference proteome</keyword>
<reference evidence="1 2" key="1">
    <citation type="journal article" date="2022" name="Hortic Res">
        <title>A haplotype resolved chromosomal level avocado genome allows analysis of novel avocado genes.</title>
        <authorList>
            <person name="Nath O."/>
            <person name="Fletcher S.J."/>
            <person name="Hayward A."/>
            <person name="Shaw L.M."/>
            <person name="Masouleh A.K."/>
            <person name="Furtado A."/>
            <person name="Henry R.J."/>
            <person name="Mitter N."/>
        </authorList>
    </citation>
    <scope>NUCLEOTIDE SEQUENCE [LARGE SCALE GENOMIC DNA]</scope>
    <source>
        <strain evidence="2">cv. Hass</strain>
    </source>
</reference>
<organism evidence="1 2">
    <name type="scientific">Persea americana</name>
    <name type="common">Avocado</name>
    <dbReference type="NCBI Taxonomy" id="3435"/>
    <lineage>
        <taxon>Eukaryota</taxon>
        <taxon>Viridiplantae</taxon>
        <taxon>Streptophyta</taxon>
        <taxon>Embryophyta</taxon>
        <taxon>Tracheophyta</taxon>
        <taxon>Spermatophyta</taxon>
        <taxon>Magnoliopsida</taxon>
        <taxon>Magnoliidae</taxon>
        <taxon>Laurales</taxon>
        <taxon>Lauraceae</taxon>
        <taxon>Persea</taxon>
    </lineage>
</organism>
<accession>A0ACC2KEA4</accession>
<protein>
    <submittedName>
        <fullName evidence="1">Uncharacterized protein</fullName>
    </submittedName>
</protein>
<name>A0ACC2KEA4_PERAE</name>